<dbReference type="InParanoid" id="A0A7I3Z7G8"/>
<name>A0A7I3Z7G8_PHYPA</name>
<dbReference type="Gramene" id="Pp3c13_13850V3.1">
    <property type="protein sequence ID" value="PAC:32930614.CDS.1"/>
    <property type="gene ID" value="Pp3c13_13850"/>
</dbReference>
<proteinExistence type="predicted"/>
<evidence type="ECO:0000313" key="2">
    <source>
        <dbReference type="Proteomes" id="UP000006727"/>
    </source>
</evidence>
<keyword evidence="2" id="KW-1185">Reference proteome</keyword>
<dbReference type="EMBL" id="ABEU02000013">
    <property type="status" value="NOT_ANNOTATED_CDS"/>
    <property type="molecule type" value="Genomic_DNA"/>
</dbReference>
<dbReference type="EnsemblPlants" id="Pp3c13_13850V3.1">
    <property type="protein sequence ID" value="PAC:32930614.CDS.1"/>
    <property type="gene ID" value="Pp3c13_13850"/>
</dbReference>
<organism evidence="1 2">
    <name type="scientific">Physcomitrium patens</name>
    <name type="common">Spreading-leaved earth moss</name>
    <name type="synonym">Physcomitrella patens</name>
    <dbReference type="NCBI Taxonomy" id="3218"/>
    <lineage>
        <taxon>Eukaryota</taxon>
        <taxon>Viridiplantae</taxon>
        <taxon>Streptophyta</taxon>
        <taxon>Embryophyta</taxon>
        <taxon>Bryophyta</taxon>
        <taxon>Bryophytina</taxon>
        <taxon>Bryopsida</taxon>
        <taxon>Funariidae</taxon>
        <taxon>Funariales</taxon>
        <taxon>Funariaceae</taxon>
        <taxon>Physcomitrium</taxon>
    </lineage>
</organism>
<reference evidence="1 2" key="2">
    <citation type="journal article" date="2018" name="Plant J.">
        <title>The Physcomitrella patens chromosome-scale assembly reveals moss genome structure and evolution.</title>
        <authorList>
            <person name="Lang D."/>
            <person name="Ullrich K.K."/>
            <person name="Murat F."/>
            <person name="Fuchs J."/>
            <person name="Jenkins J."/>
            <person name="Haas F.B."/>
            <person name="Piednoel M."/>
            <person name="Gundlach H."/>
            <person name="Van Bel M."/>
            <person name="Meyberg R."/>
            <person name="Vives C."/>
            <person name="Morata J."/>
            <person name="Symeonidi A."/>
            <person name="Hiss M."/>
            <person name="Muchero W."/>
            <person name="Kamisugi Y."/>
            <person name="Saleh O."/>
            <person name="Blanc G."/>
            <person name="Decker E.L."/>
            <person name="van Gessel N."/>
            <person name="Grimwood J."/>
            <person name="Hayes R.D."/>
            <person name="Graham S.W."/>
            <person name="Gunter L.E."/>
            <person name="McDaniel S.F."/>
            <person name="Hoernstein S.N.W."/>
            <person name="Larsson A."/>
            <person name="Li F.W."/>
            <person name="Perroud P.F."/>
            <person name="Phillips J."/>
            <person name="Ranjan P."/>
            <person name="Rokshar D.S."/>
            <person name="Rothfels C.J."/>
            <person name="Schneider L."/>
            <person name="Shu S."/>
            <person name="Stevenson D.W."/>
            <person name="Thummler F."/>
            <person name="Tillich M."/>
            <person name="Villarreal Aguilar J.C."/>
            <person name="Widiez T."/>
            <person name="Wong G.K."/>
            <person name="Wymore A."/>
            <person name="Zhang Y."/>
            <person name="Zimmer A.D."/>
            <person name="Quatrano R.S."/>
            <person name="Mayer K.F.X."/>
            <person name="Goodstein D."/>
            <person name="Casacuberta J.M."/>
            <person name="Vandepoele K."/>
            <person name="Reski R."/>
            <person name="Cuming A.C."/>
            <person name="Tuskan G.A."/>
            <person name="Maumus F."/>
            <person name="Salse J."/>
            <person name="Schmutz J."/>
            <person name="Rensing S.A."/>
        </authorList>
    </citation>
    <scope>NUCLEOTIDE SEQUENCE [LARGE SCALE GENOMIC DNA]</scope>
    <source>
        <strain evidence="1 2">cv. Gransden 2004</strain>
    </source>
</reference>
<evidence type="ECO:0000313" key="1">
    <source>
        <dbReference type="EnsemblPlants" id="PAC:32930614.CDS.1"/>
    </source>
</evidence>
<dbReference type="AlphaFoldDB" id="A0A7I3Z7G8"/>
<reference evidence="1 2" key="1">
    <citation type="journal article" date="2008" name="Science">
        <title>The Physcomitrella genome reveals evolutionary insights into the conquest of land by plants.</title>
        <authorList>
            <person name="Rensing S."/>
            <person name="Lang D."/>
            <person name="Zimmer A."/>
            <person name="Terry A."/>
            <person name="Salamov A."/>
            <person name="Shapiro H."/>
            <person name="Nishiyama T."/>
            <person name="Perroud P.-F."/>
            <person name="Lindquist E."/>
            <person name="Kamisugi Y."/>
            <person name="Tanahashi T."/>
            <person name="Sakakibara K."/>
            <person name="Fujita T."/>
            <person name="Oishi K."/>
            <person name="Shin-I T."/>
            <person name="Kuroki Y."/>
            <person name="Toyoda A."/>
            <person name="Suzuki Y."/>
            <person name="Hashimoto A."/>
            <person name="Yamaguchi K."/>
            <person name="Sugano A."/>
            <person name="Kohara Y."/>
            <person name="Fujiyama A."/>
            <person name="Anterola A."/>
            <person name="Aoki S."/>
            <person name="Ashton N."/>
            <person name="Barbazuk W.B."/>
            <person name="Barker E."/>
            <person name="Bennetzen J."/>
            <person name="Bezanilla M."/>
            <person name="Blankenship R."/>
            <person name="Cho S.H."/>
            <person name="Dutcher S."/>
            <person name="Estelle M."/>
            <person name="Fawcett J.A."/>
            <person name="Gundlach H."/>
            <person name="Hanada K."/>
            <person name="Heyl A."/>
            <person name="Hicks K.A."/>
            <person name="Hugh J."/>
            <person name="Lohr M."/>
            <person name="Mayer K."/>
            <person name="Melkozernov A."/>
            <person name="Murata T."/>
            <person name="Nelson D."/>
            <person name="Pils B."/>
            <person name="Prigge M."/>
            <person name="Reiss B."/>
            <person name="Renner T."/>
            <person name="Rombauts S."/>
            <person name="Rushton P."/>
            <person name="Sanderfoot A."/>
            <person name="Schween G."/>
            <person name="Shiu S.-H."/>
            <person name="Stueber K."/>
            <person name="Theodoulou F.L."/>
            <person name="Tu H."/>
            <person name="Van de Peer Y."/>
            <person name="Verrier P.J."/>
            <person name="Waters E."/>
            <person name="Wood A."/>
            <person name="Yang L."/>
            <person name="Cove D."/>
            <person name="Cuming A."/>
            <person name="Hasebe M."/>
            <person name="Lucas S."/>
            <person name="Mishler D.B."/>
            <person name="Reski R."/>
            <person name="Grigoriev I."/>
            <person name="Quatrano R.S."/>
            <person name="Boore J.L."/>
        </authorList>
    </citation>
    <scope>NUCLEOTIDE SEQUENCE [LARGE SCALE GENOMIC DNA]</scope>
    <source>
        <strain evidence="1 2">cv. Gransden 2004</strain>
    </source>
</reference>
<dbReference type="Proteomes" id="UP000006727">
    <property type="component" value="Chromosome 13"/>
</dbReference>
<reference evidence="1" key="3">
    <citation type="submission" date="2020-12" db="UniProtKB">
        <authorList>
            <consortium name="EnsemblPlants"/>
        </authorList>
    </citation>
    <scope>IDENTIFICATION</scope>
</reference>
<sequence length="81" mass="9638">MGVLINLKRKCINRRSSQRLCERVMDTVHPPAEEFVDYHLPDNKLYSHQFHLRTSETSVKSDAVIVRLFVRKRQSCNLNRR</sequence>
<accession>A0A7I3Z7G8</accession>
<protein>
    <submittedName>
        <fullName evidence="1">Uncharacterized protein</fullName>
    </submittedName>
</protein>